<accession>A0A2A5AR83</accession>
<evidence type="ECO:0000313" key="1">
    <source>
        <dbReference type="EMBL" id="PCJ21844.1"/>
    </source>
</evidence>
<dbReference type="AlphaFoldDB" id="A0A2A5AR83"/>
<name>A0A2A5AR83_9GAMM</name>
<evidence type="ECO:0000313" key="2">
    <source>
        <dbReference type="Proteomes" id="UP000218327"/>
    </source>
</evidence>
<organism evidence="1 2">
    <name type="scientific">SAR86 cluster bacterium</name>
    <dbReference type="NCBI Taxonomy" id="2030880"/>
    <lineage>
        <taxon>Bacteria</taxon>
        <taxon>Pseudomonadati</taxon>
        <taxon>Pseudomonadota</taxon>
        <taxon>Gammaproteobacteria</taxon>
        <taxon>SAR86 cluster</taxon>
    </lineage>
</organism>
<sequence>MDVEELKKYEAAGLVPLDIIFGSNDMQQNKMHAHLFGVSHFLDDRISLDDANKIIEQMQAGR</sequence>
<protein>
    <submittedName>
        <fullName evidence="1">Uncharacterized protein</fullName>
    </submittedName>
</protein>
<reference evidence="2" key="1">
    <citation type="submission" date="2017-08" db="EMBL/GenBank/DDBJ databases">
        <title>A dynamic microbial community with high functional redundancy inhabits the cold, oxic subseafloor aquifer.</title>
        <authorList>
            <person name="Tully B.J."/>
            <person name="Wheat C.G."/>
            <person name="Glazer B.T."/>
            <person name="Huber J.A."/>
        </authorList>
    </citation>
    <scope>NUCLEOTIDE SEQUENCE [LARGE SCALE GENOMIC DNA]</scope>
</reference>
<dbReference type="Proteomes" id="UP000218327">
    <property type="component" value="Unassembled WGS sequence"/>
</dbReference>
<proteinExistence type="predicted"/>
<dbReference type="EMBL" id="NVVJ01000071">
    <property type="protein sequence ID" value="PCJ21844.1"/>
    <property type="molecule type" value="Genomic_DNA"/>
</dbReference>
<comment type="caution">
    <text evidence="1">The sequence shown here is derived from an EMBL/GenBank/DDBJ whole genome shotgun (WGS) entry which is preliminary data.</text>
</comment>
<gene>
    <name evidence="1" type="ORF">COA96_15245</name>
</gene>